<sequence length="149" mass="16518">MSNKPVQAAIEGWFTLDTDTPHLIGACCEQCGTYYFPKTLSFCKNPACDSTTFNEVELSRQGKIWSYTNACYKPPEPFVAEEPFVPYAIAAVELEKEQMIILGQVVKGVGVDQLKVGQTAELVLEALHEDDEAVKVTWKWQPIAQGESA</sequence>
<dbReference type="Proteomes" id="UP000237222">
    <property type="component" value="Unassembled WGS sequence"/>
</dbReference>
<dbReference type="InterPro" id="IPR052513">
    <property type="entry name" value="Thioester_dehydratase-like"/>
</dbReference>
<reference evidence="3" key="1">
    <citation type="submission" date="2018-01" db="EMBL/GenBank/DDBJ databases">
        <authorList>
            <person name="Yu X.-D."/>
        </authorList>
    </citation>
    <scope>NUCLEOTIDE SEQUENCE</scope>
    <source>
        <strain evidence="3">ZX-21</strain>
    </source>
</reference>
<dbReference type="AlphaFoldDB" id="A0A2S4HBI1"/>
<evidence type="ECO:0000313" key="4">
    <source>
        <dbReference type="Proteomes" id="UP000237222"/>
    </source>
</evidence>
<evidence type="ECO:0000313" key="3">
    <source>
        <dbReference type="EMBL" id="POP51320.1"/>
    </source>
</evidence>
<evidence type="ECO:0000259" key="1">
    <source>
        <dbReference type="Pfam" id="PF01796"/>
    </source>
</evidence>
<dbReference type="InterPro" id="IPR012340">
    <property type="entry name" value="NA-bd_OB-fold"/>
</dbReference>
<dbReference type="Pfam" id="PF12172">
    <property type="entry name" value="zf-ChsH2"/>
    <property type="match status" value="1"/>
</dbReference>
<comment type="caution">
    <text evidence="3">The sequence shown here is derived from an EMBL/GenBank/DDBJ whole genome shotgun (WGS) entry which is preliminary data.</text>
</comment>
<dbReference type="InterPro" id="IPR002878">
    <property type="entry name" value="ChsH2_C"/>
</dbReference>
<evidence type="ECO:0000259" key="2">
    <source>
        <dbReference type="Pfam" id="PF12172"/>
    </source>
</evidence>
<dbReference type="SUPFAM" id="SSF50249">
    <property type="entry name" value="Nucleic acid-binding proteins"/>
    <property type="match status" value="1"/>
</dbReference>
<gene>
    <name evidence="3" type="ORF">C0068_16890</name>
</gene>
<organism evidence="3 4">
    <name type="scientific">Zhongshania marina</name>
    <dbReference type="NCBI Taxonomy" id="2304603"/>
    <lineage>
        <taxon>Bacteria</taxon>
        <taxon>Pseudomonadati</taxon>
        <taxon>Pseudomonadota</taxon>
        <taxon>Gammaproteobacteria</taxon>
        <taxon>Cellvibrionales</taxon>
        <taxon>Spongiibacteraceae</taxon>
        <taxon>Zhongshania</taxon>
    </lineage>
</organism>
<dbReference type="OrthoDB" id="4303499at2"/>
<name>A0A2S4HBI1_9GAMM</name>
<dbReference type="Pfam" id="PF01796">
    <property type="entry name" value="OB_ChsH2_C"/>
    <property type="match status" value="1"/>
</dbReference>
<feature type="domain" description="ChsH2 C-terminal OB-fold" evidence="1">
    <location>
        <begin position="55"/>
        <end position="124"/>
    </location>
</feature>
<accession>A0A2S4HBI1</accession>
<proteinExistence type="predicted"/>
<dbReference type="InterPro" id="IPR022002">
    <property type="entry name" value="ChsH2_Znr"/>
</dbReference>
<protein>
    <submittedName>
        <fullName evidence="3">Benzoylsuccinyl-CoA thiolase</fullName>
    </submittedName>
</protein>
<dbReference type="EMBL" id="PQGG01000040">
    <property type="protein sequence ID" value="POP51320.1"/>
    <property type="molecule type" value="Genomic_DNA"/>
</dbReference>
<feature type="domain" description="ChsH2 rubredoxin-like zinc ribbon" evidence="2">
    <location>
        <begin position="20"/>
        <end position="53"/>
    </location>
</feature>
<dbReference type="PANTHER" id="PTHR34075">
    <property type="entry name" value="BLR3430 PROTEIN"/>
    <property type="match status" value="1"/>
</dbReference>
<dbReference type="PANTHER" id="PTHR34075:SF5">
    <property type="entry name" value="BLR3430 PROTEIN"/>
    <property type="match status" value="1"/>
</dbReference>
<dbReference type="RefSeq" id="WP_103685654.1">
    <property type="nucleotide sequence ID" value="NZ_PQGG01000040.1"/>
</dbReference>